<protein>
    <submittedName>
        <fullName evidence="5">Transcriptional regulator SlyA</fullName>
    </submittedName>
</protein>
<dbReference type="GO" id="GO:0003677">
    <property type="term" value="F:DNA binding"/>
    <property type="evidence" value="ECO:0007669"/>
    <property type="project" value="UniProtKB-KW"/>
</dbReference>
<proteinExistence type="predicted"/>
<keyword evidence="1" id="KW-0805">Transcription regulation</keyword>
<dbReference type="PROSITE" id="PS50995">
    <property type="entry name" value="HTH_MARR_2"/>
    <property type="match status" value="1"/>
</dbReference>
<dbReference type="PRINTS" id="PR00598">
    <property type="entry name" value="HTHMARR"/>
</dbReference>
<dbReference type="PATRIC" id="fig|1121338.3.peg.2663"/>
<dbReference type="SUPFAM" id="SSF46785">
    <property type="entry name" value="Winged helix' DNA-binding domain"/>
    <property type="match status" value="1"/>
</dbReference>
<evidence type="ECO:0000256" key="3">
    <source>
        <dbReference type="ARBA" id="ARBA00023163"/>
    </source>
</evidence>
<evidence type="ECO:0000256" key="2">
    <source>
        <dbReference type="ARBA" id="ARBA00023125"/>
    </source>
</evidence>
<dbReference type="InterPro" id="IPR036388">
    <property type="entry name" value="WH-like_DNA-bd_sf"/>
</dbReference>
<evidence type="ECO:0000313" key="6">
    <source>
        <dbReference type="Proteomes" id="UP000075531"/>
    </source>
</evidence>
<dbReference type="AlphaFoldDB" id="A0A151ASJ5"/>
<accession>A0A151ASJ5</accession>
<dbReference type="Proteomes" id="UP000075531">
    <property type="component" value="Unassembled WGS sequence"/>
</dbReference>
<dbReference type="GO" id="GO:0003700">
    <property type="term" value="F:DNA-binding transcription factor activity"/>
    <property type="evidence" value="ECO:0007669"/>
    <property type="project" value="InterPro"/>
</dbReference>
<dbReference type="PANTHER" id="PTHR42756">
    <property type="entry name" value="TRANSCRIPTIONAL REGULATOR, MARR"/>
    <property type="match status" value="1"/>
</dbReference>
<dbReference type="Pfam" id="PF01047">
    <property type="entry name" value="MarR"/>
    <property type="match status" value="1"/>
</dbReference>
<keyword evidence="6" id="KW-1185">Reference proteome</keyword>
<dbReference type="RefSeq" id="WP_066827281.1">
    <property type="nucleotide sequence ID" value="NZ_LTBA01000063.1"/>
</dbReference>
<dbReference type="STRING" id="1121338.CLTEP_25640"/>
<reference evidence="5 6" key="1">
    <citation type="submission" date="2016-02" db="EMBL/GenBank/DDBJ databases">
        <title>Genome sequence of Clostridium tepidiprofundi DSM 19306.</title>
        <authorList>
            <person name="Poehlein A."/>
            <person name="Daniel R."/>
        </authorList>
    </citation>
    <scope>NUCLEOTIDE SEQUENCE [LARGE SCALE GENOMIC DNA]</scope>
    <source>
        <strain evidence="5 6">DSM 19306</strain>
    </source>
</reference>
<name>A0A151ASJ5_9CLOT</name>
<dbReference type="Gene3D" id="1.10.10.10">
    <property type="entry name" value="Winged helix-like DNA-binding domain superfamily/Winged helix DNA-binding domain"/>
    <property type="match status" value="1"/>
</dbReference>
<dbReference type="PANTHER" id="PTHR42756:SF1">
    <property type="entry name" value="TRANSCRIPTIONAL REPRESSOR OF EMRAB OPERON"/>
    <property type="match status" value="1"/>
</dbReference>
<feature type="domain" description="HTH marR-type" evidence="4">
    <location>
        <begin position="6"/>
        <end position="141"/>
    </location>
</feature>
<evidence type="ECO:0000256" key="1">
    <source>
        <dbReference type="ARBA" id="ARBA00023015"/>
    </source>
</evidence>
<sequence length="147" mass="16809">MNCDELNKISNDLYNLMFALHKKILNPSEMMKGFPMPPSHVKVVIYLARNGASSISEVAKNLTIYKTNMTPIIDNLISKEFVTRYNDPSDRRIIRIALTDKARDFLKEQEQKVKDSLADKLSSLSSEDLKVLQNYITGLNDIMLKID</sequence>
<keyword evidence="2" id="KW-0238">DNA-binding</keyword>
<dbReference type="OrthoDB" id="166070at2"/>
<dbReference type="InterPro" id="IPR000835">
    <property type="entry name" value="HTH_MarR-typ"/>
</dbReference>
<dbReference type="InterPro" id="IPR036390">
    <property type="entry name" value="WH_DNA-bd_sf"/>
</dbReference>
<comment type="caution">
    <text evidence="5">The sequence shown here is derived from an EMBL/GenBank/DDBJ whole genome shotgun (WGS) entry which is preliminary data.</text>
</comment>
<evidence type="ECO:0000313" key="5">
    <source>
        <dbReference type="EMBL" id="KYH30596.1"/>
    </source>
</evidence>
<evidence type="ECO:0000259" key="4">
    <source>
        <dbReference type="PROSITE" id="PS50995"/>
    </source>
</evidence>
<gene>
    <name evidence="5" type="primary">slyA</name>
    <name evidence="5" type="ORF">CLTEP_25640</name>
</gene>
<keyword evidence="3" id="KW-0804">Transcription</keyword>
<organism evidence="5 6">
    <name type="scientific">Clostridium tepidiprofundi DSM 19306</name>
    <dbReference type="NCBI Taxonomy" id="1121338"/>
    <lineage>
        <taxon>Bacteria</taxon>
        <taxon>Bacillati</taxon>
        <taxon>Bacillota</taxon>
        <taxon>Clostridia</taxon>
        <taxon>Eubacteriales</taxon>
        <taxon>Clostridiaceae</taxon>
        <taxon>Clostridium</taxon>
    </lineage>
</organism>
<dbReference type="EMBL" id="LTBA01000063">
    <property type="protein sequence ID" value="KYH30596.1"/>
    <property type="molecule type" value="Genomic_DNA"/>
</dbReference>
<dbReference type="SMART" id="SM00347">
    <property type="entry name" value="HTH_MARR"/>
    <property type="match status" value="1"/>
</dbReference>